<dbReference type="PANTHER" id="PTHR18952:SF124">
    <property type="entry name" value="CARBONIC ANHYDRASE 7"/>
    <property type="match status" value="1"/>
</dbReference>
<dbReference type="SUPFAM" id="SSF51069">
    <property type="entry name" value="Carbonic anhydrase"/>
    <property type="match status" value="3"/>
</dbReference>
<dbReference type="PROSITE" id="PS51144">
    <property type="entry name" value="ALPHA_CA_2"/>
    <property type="match status" value="3"/>
</dbReference>
<dbReference type="Pfam" id="PF00194">
    <property type="entry name" value="Carb_anhydrase"/>
    <property type="match status" value="3"/>
</dbReference>
<sequence>MFHNHFVTAWDYTNPGQWMTSYSTCGQNRQSPIDLPAIMDMEYDSNLASFSFHGFDKPHQMYNLTLKNDGHTVKVDLSGDAMVKGGGLPHRDGYRVAQFHFHWGSDNNRGSEHTYSGQMFPLEINDEQVNCNYSPLIDLIMNIKTKDQTVSLPEYKLRHLMPRKFTNYFRYLGSLTTPPCHESVVWTVFMDRIPISSAQMQKFREVFEDSGSKQMVNNYRPVQPLRGRKVTTNIKIKDTIGAAATYTPLPCLVLISLGEGYAKKVLAMSSTKVDWSYSGQYGPDNWQTMTGFGTCGGYRQSPINFPKNTEMVHDPTLQEFMFHNFDNTSAYTLKLKNNGHSAVVEVNGDVRVSGGSLGEVYKTAQFHFHWGRNSAVGSEHTYNGVSYPIELHIVNYNSKYQRIEDALTRDDGLAVLGYFFEISSTDNPKLAPFIDHLTDVKGKDNETALPSFPLTNVLGYDHDLYYRYQGSLTTPGCFESVKWTVFYEKLMISESQMEKFRALFYDDAMTVPMVDNYRPPQSIYNRTIYRSFSPTAQWSYHGSQGPNQWSIGYPICSRSHQSPIDLPPWIEMERHDKLVPFTFENFNNPMKYNLTLKNNGHAAQVDVDGEVYVSGGNIGGKYKTAQFHFHWGGNDMRGSEHTYNKQTFPMELHVVNYNYAKYSTLGEAADKPDGLAVLGYFFEVSDIHNCNFAPILDRFNHISKKGYSAHIPNFKLSHVLGRDHAKYYRYQGSLTTPPCYESVTWTVFHEKLPISVEQLAMFRGLFTDKAGTQVMVDNWRPPLPRNDRKVYISFDLDTSTASTTIYSIISLTFPVLMVILS</sequence>
<reference evidence="9" key="1">
    <citation type="submission" date="2019-08" db="EMBL/GenBank/DDBJ databases">
        <title>The improved chromosome-level genome for the pearl oyster Pinctada fucata martensii using PacBio sequencing and Hi-C.</title>
        <authorList>
            <person name="Zheng Z."/>
        </authorList>
    </citation>
    <scope>NUCLEOTIDE SEQUENCE</scope>
    <source>
        <strain evidence="9">ZZ-2019</strain>
        <tissue evidence="9">Adductor muscle</tissue>
    </source>
</reference>
<feature type="domain" description="Alpha-carbonic anhydrase" evidence="8">
    <location>
        <begin position="273"/>
        <end position="532"/>
    </location>
</feature>
<evidence type="ECO:0000256" key="3">
    <source>
        <dbReference type="ARBA" id="ARBA00012925"/>
    </source>
</evidence>
<dbReference type="GO" id="GO:0005576">
    <property type="term" value="C:extracellular region"/>
    <property type="evidence" value="ECO:0007669"/>
    <property type="project" value="UniProtKB-SubCell"/>
</dbReference>
<dbReference type="PANTHER" id="PTHR18952">
    <property type="entry name" value="CARBONIC ANHYDRASE"/>
    <property type="match status" value="1"/>
</dbReference>
<protein>
    <recommendedName>
        <fullName evidence="3">carbonic anhydrase</fullName>
        <ecNumber evidence="3">4.2.1.1</ecNumber>
    </recommendedName>
</protein>
<feature type="domain" description="Alpha-carbonic anhydrase" evidence="8">
    <location>
        <begin position="536"/>
        <end position="794"/>
    </location>
</feature>
<evidence type="ECO:0000256" key="4">
    <source>
        <dbReference type="ARBA" id="ARBA00022525"/>
    </source>
</evidence>
<accession>A0AA89BP93</accession>
<evidence type="ECO:0000256" key="6">
    <source>
        <dbReference type="ARBA" id="ARBA00022833"/>
    </source>
</evidence>
<organism evidence="9 10">
    <name type="scientific">Pinctada imbricata</name>
    <name type="common">Atlantic pearl-oyster</name>
    <name type="synonym">Pinctada martensii</name>
    <dbReference type="NCBI Taxonomy" id="66713"/>
    <lineage>
        <taxon>Eukaryota</taxon>
        <taxon>Metazoa</taxon>
        <taxon>Spiralia</taxon>
        <taxon>Lophotrochozoa</taxon>
        <taxon>Mollusca</taxon>
        <taxon>Bivalvia</taxon>
        <taxon>Autobranchia</taxon>
        <taxon>Pteriomorphia</taxon>
        <taxon>Pterioida</taxon>
        <taxon>Pterioidea</taxon>
        <taxon>Pteriidae</taxon>
        <taxon>Pinctada</taxon>
    </lineage>
</organism>
<dbReference type="CDD" id="cd00326">
    <property type="entry name" value="alpha_CA"/>
    <property type="match status" value="2"/>
</dbReference>
<dbReference type="EMBL" id="VSWD01000010">
    <property type="protein sequence ID" value="KAK3090265.1"/>
    <property type="molecule type" value="Genomic_DNA"/>
</dbReference>
<evidence type="ECO:0000313" key="10">
    <source>
        <dbReference type="Proteomes" id="UP001186944"/>
    </source>
</evidence>
<evidence type="ECO:0000259" key="8">
    <source>
        <dbReference type="PROSITE" id="PS51144"/>
    </source>
</evidence>
<keyword evidence="10" id="KW-1185">Reference proteome</keyword>
<feature type="domain" description="Alpha-carbonic anhydrase" evidence="8">
    <location>
        <begin position="8"/>
        <end position="234"/>
    </location>
</feature>
<evidence type="ECO:0000256" key="2">
    <source>
        <dbReference type="ARBA" id="ARBA00010718"/>
    </source>
</evidence>
<name>A0AA89BP93_PINIB</name>
<keyword evidence="6" id="KW-0862">Zinc</keyword>
<keyword evidence="7" id="KW-0325">Glycoprotein</keyword>
<keyword evidence="4" id="KW-0964">Secreted</keyword>
<comment type="subcellular location">
    <subcellularLocation>
        <location evidence="1">Secreted</location>
    </subcellularLocation>
</comment>
<evidence type="ECO:0000313" key="9">
    <source>
        <dbReference type="EMBL" id="KAK3090265.1"/>
    </source>
</evidence>
<dbReference type="InterPro" id="IPR001148">
    <property type="entry name" value="CA_dom"/>
</dbReference>
<keyword evidence="5" id="KW-0479">Metal-binding</keyword>
<dbReference type="GO" id="GO:0008270">
    <property type="term" value="F:zinc ion binding"/>
    <property type="evidence" value="ECO:0007669"/>
    <property type="project" value="InterPro"/>
</dbReference>
<dbReference type="SMART" id="SM01057">
    <property type="entry name" value="Carb_anhydrase"/>
    <property type="match status" value="3"/>
</dbReference>
<evidence type="ECO:0000256" key="7">
    <source>
        <dbReference type="ARBA" id="ARBA00023180"/>
    </source>
</evidence>
<comment type="caution">
    <text evidence="9">The sequence shown here is derived from an EMBL/GenBank/DDBJ whole genome shotgun (WGS) entry which is preliminary data.</text>
</comment>
<evidence type="ECO:0000256" key="1">
    <source>
        <dbReference type="ARBA" id="ARBA00004613"/>
    </source>
</evidence>
<comment type="similarity">
    <text evidence="2">Belongs to the alpha-carbonic anhydrase family.</text>
</comment>
<dbReference type="Gene3D" id="3.10.200.10">
    <property type="entry name" value="Alpha carbonic anhydrase"/>
    <property type="match status" value="4"/>
</dbReference>
<dbReference type="AlphaFoldDB" id="A0AA89BP93"/>
<dbReference type="InterPro" id="IPR036398">
    <property type="entry name" value="CA_dom_sf"/>
</dbReference>
<dbReference type="GO" id="GO:0004089">
    <property type="term" value="F:carbonate dehydratase activity"/>
    <property type="evidence" value="ECO:0007669"/>
    <property type="project" value="UniProtKB-EC"/>
</dbReference>
<dbReference type="Proteomes" id="UP001186944">
    <property type="component" value="Unassembled WGS sequence"/>
</dbReference>
<dbReference type="InterPro" id="IPR023561">
    <property type="entry name" value="Carbonic_anhydrase_a-class"/>
</dbReference>
<dbReference type="GO" id="GO:0005737">
    <property type="term" value="C:cytoplasm"/>
    <property type="evidence" value="ECO:0007669"/>
    <property type="project" value="TreeGrafter"/>
</dbReference>
<dbReference type="EC" id="4.2.1.1" evidence="3"/>
<gene>
    <name evidence="9" type="ORF">FSP39_010505</name>
</gene>
<evidence type="ECO:0000256" key="5">
    <source>
        <dbReference type="ARBA" id="ARBA00022723"/>
    </source>
</evidence>
<proteinExistence type="inferred from homology"/>
<dbReference type="FunFam" id="3.10.200.10:FF:000003">
    <property type="entry name" value="Carbonic anhydrase 12"/>
    <property type="match status" value="2"/>
</dbReference>